<keyword evidence="4" id="KW-1133">Transmembrane helix</keyword>
<dbReference type="Proteomes" id="UP000297716">
    <property type="component" value="Unassembled WGS sequence"/>
</dbReference>
<dbReference type="GO" id="GO:0016020">
    <property type="term" value="C:membrane"/>
    <property type="evidence" value="ECO:0007669"/>
    <property type="project" value="UniProtKB-SubCell"/>
</dbReference>
<feature type="compositionally biased region" description="Polar residues" evidence="3">
    <location>
        <begin position="1"/>
        <end position="13"/>
    </location>
</feature>
<evidence type="ECO:0000256" key="3">
    <source>
        <dbReference type="SAM" id="MobiDB-lite"/>
    </source>
</evidence>
<sequence length="265" mass="28773">MSIITMNPSTSTPPLDKDGHHPGPTQEQAALHEFPDGGKRAWGVACGTSLAVFCTLGYVNSFGVFQTYYTQHQLSDQSPSRIAWIGSLQFYLIFSAGLLAGPLFDRHGAKILLPSAIIYVASVMLTSIASEYWHFILAQGVLGGFSSGMVLNPAFAATPQYFFKNRGAAMGLSIAGSSIGGVIFPLALPRLFDKVGFGWAVRTIGFIILALLAISCTIIKERLPPRKNKFFLPRAFTEITYVLIIAAGSFSRIIYTLICLGPMYY</sequence>
<keyword evidence="7" id="KW-1185">Reference proteome</keyword>
<dbReference type="InterPro" id="IPR020846">
    <property type="entry name" value="MFS_dom"/>
</dbReference>
<dbReference type="GO" id="GO:0022857">
    <property type="term" value="F:transmembrane transporter activity"/>
    <property type="evidence" value="ECO:0007669"/>
    <property type="project" value="InterPro"/>
</dbReference>
<keyword evidence="4" id="KW-0472">Membrane</keyword>
<feature type="transmembrane region" description="Helical" evidence="4">
    <location>
        <begin position="199"/>
        <end position="219"/>
    </location>
</feature>
<organism evidence="6 7">
    <name type="scientific">Xylaria hypoxylon</name>
    <dbReference type="NCBI Taxonomy" id="37992"/>
    <lineage>
        <taxon>Eukaryota</taxon>
        <taxon>Fungi</taxon>
        <taxon>Dikarya</taxon>
        <taxon>Ascomycota</taxon>
        <taxon>Pezizomycotina</taxon>
        <taxon>Sordariomycetes</taxon>
        <taxon>Xylariomycetidae</taxon>
        <taxon>Xylariales</taxon>
        <taxon>Xylariaceae</taxon>
        <taxon>Xylaria</taxon>
    </lineage>
</organism>
<dbReference type="InterPro" id="IPR011701">
    <property type="entry name" value="MFS"/>
</dbReference>
<evidence type="ECO:0000259" key="5">
    <source>
        <dbReference type="PROSITE" id="PS50850"/>
    </source>
</evidence>
<evidence type="ECO:0000256" key="1">
    <source>
        <dbReference type="ARBA" id="ARBA00004141"/>
    </source>
</evidence>
<feature type="region of interest" description="Disordered" evidence="3">
    <location>
        <begin position="1"/>
        <end position="30"/>
    </location>
</feature>
<feature type="transmembrane region" description="Helical" evidence="4">
    <location>
        <begin position="41"/>
        <end position="62"/>
    </location>
</feature>
<dbReference type="PANTHER" id="PTHR11360:SF281">
    <property type="entry name" value="ASPYRIDONES EFFLUX PROTEIN APDF-RELATED"/>
    <property type="match status" value="1"/>
</dbReference>
<evidence type="ECO:0000313" key="6">
    <source>
        <dbReference type="EMBL" id="TGJ81027.1"/>
    </source>
</evidence>
<evidence type="ECO:0000256" key="2">
    <source>
        <dbReference type="ARBA" id="ARBA00006727"/>
    </source>
</evidence>
<feature type="transmembrane region" description="Helical" evidence="4">
    <location>
        <begin position="111"/>
        <end position="129"/>
    </location>
</feature>
<feature type="transmembrane region" description="Helical" evidence="4">
    <location>
        <begin position="135"/>
        <end position="155"/>
    </location>
</feature>
<feature type="transmembrane region" description="Helical" evidence="4">
    <location>
        <begin position="167"/>
        <end position="187"/>
    </location>
</feature>
<proteinExistence type="inferred from homology"/>
<comment type="subcellular location">
    <subcellularLocation>
        <location evidence="1">Membrane</location>
        <topology evidence="1">Multi-pass membrane protein</topology>
    </subcellularLocation>
</comment>
<dbReference type="EMBL" id="SKBN01000189">
    <property type="protein sequence ID" value="TGJ81027.1"/>
    <property type="molecule type" value="Genomic_DNA"/>
</dbReference>
<name>A0A4Z0YD39_9PEZI</name>
<feature type="domain" description="Major facilitator superfamily (MFS) profile" evidence="5">
    <location>
        <begin position="1"/>
        <end position="265"/>
    </location>
</feature>
<dbReference type="InterPro" id="IPR050327">
    <property type="entry name" value="Proton-linked_MCT"/>
</dbReference>
<dbReference type="OrthoDB" id="6499973at2759"/>
<keyword evidence="4" id="KW-0812">Transmembrane</keyword>
<dbReference type="PROSITE" id="PS50850">
    <property type="entry name" value="MFS"/>
    <property type="match status" value="1"/>
</dbReference>
<dbReference type="Pfam" id="PF07690">
    <property type="entry name" value="MFS_1"/>
    <property type="match status" value="1"/>
</dbReference>
<gene>
    <name evidence="6" type="ORF">E0Z10_g7741</name>
</gene>
<dbReference type="AlphaFoldDB" id="A0A4Z0YD39"/>
<dbReference type="Gene3D" id="1.20.1250.20">
    <property type="entry name" value="MFS general substrate transporter like domains"/>
    <property type="match status" value="1"/>
</dbReference>
<dbReference type="InterPro" id="IPR036259">
    <property type="entry name" value="MFS_trans_sf"/>
</dbReference>
<accession>A0A4Z0YD39</accession>
<comment type="caution">
    <text evidence="6">The sequence shown here is derived from an EMBL/GenBank/DDBJ whole genome shotgun (WGS) entry which is preliminary data.</text>
</comment>
<feature type="transmembrane region" description="Helical" evidence="4">
    <location>
        <begin position="239"/>
        <end position="264"/>
    </location>
</feature>
<comment type="similarity">
    <text evidence="2">Belongs to the major facilitator superfamily. Monocarboxylate porter (TC 2.A.1.13) family.</text>
</comment>
<dbReference type="PANTHER" id="PTHR11360">
    <property type="entry name" value="MONOCARBOXYLATE TRANSPORTER"/>
    <property type="match status" value="1"/>
</dbReference>
<reference evidence="6 7" key="1">
    <citation type="submission" date="2019-03" db="EMBL/GenBank/DDBJ databases">
        <title>Draft genome sequence of Xylaria hypoxylon DSM 108379, a ubiquitous saprotrophic-parasitic fungi on hardwood.</title>
        <authorList>
            <person name="Buettner E."/>
            <person name="Leonhardt S."/>
            <person name="Gebauer A.M."/>
            <person name="Liers C."/>
            <person name="Hofrichter M."/>
            <person name="Kellner H."/>
        </authorList>
    </citation>
    <scope>NUCLEOTIDE SEQUENCE [LARGE SCALE GENOMIC DNA]</scope>
    <source>
        <strain evidence="6 7">DSM 108379</strain>
    </source>
</reference>
<evidence type="ECO:0000313" key="7">
    <source>
        <dbReference type="Proteomes" id="UP000297716"/>
    </source>
</evidence>
<feature type="transmembrane region" description="Helical" evidence="4">
    <location>
        <begin position="82"/>
        <end position="104"/>
    </location>
</feature>
<dbReference type="SUPFAM" id="SSF103473">
    <property type="entry name" value="MFS general substrate transporter"/>
    <property type="match status" value="1"/>
</dbReference>
<evidence type="ECO:0000256" key="4">
    <source>
        <dbReference type="SAM" id="Phobius"/>
    </source>
</evidence>
<protein>
    <recommendedName>
        <fullName evidence="5">Major facilitator superfamily (MFS) profile domain-containing protein</fullName>
    </recommendedName>
</protein>